<comment type="caution">
    <text evidence="3">The sequence shown here is derived from an EMBL/GenBank/DDBJ whole genome shotgun (WGS) entry which is preliminary data.</text>
</comment>
<dbReference type="InterPro" id="IPR000868">
    <property type="entry name" value="Isochorismatase-like_dom"/>
</dbReference>
<evidence type="ECO:0000313" key="3">
    <source>
        <dbReference type="EMBL" id="TJZ79496.1"/>
    </source>
</evidence>
<protein>
    <submittedName>
        <fullName evidence="3">Cysteine hydrolase</fullName>
    </submittedName>
</protein>
<evidence type="ECO:0000313" key="4">
    <source>
        <dbReference type="Proteomes" id="UP000305109"/>
    </source>
</evidence>
<dbReference type="EMBL" id="SUMD01000003">
    <property type="protein sequence ID" value="TJZ79496.1"/>
    <property type="molecule type" value="Genomic_DNA"/>
</dbReference>
<evidence type="ECO:0000256" key="1">
    <source>
        <dbReference type="ARBA" id="ARBA00022801"/>
    </source>
</evidence>
<dbReference type="Gene3D" id="3.40.50.850">
    <property type="entry name" value="Isochorismatase-like"/>
    <property type="match status" value="1"/>
</dbReference>
<organism evidence="3 4">
    <name type="scientific">Rhodococcus oryzae</name>
    <dbReference type="NCBI Taxonomy" id="2571143"/>
    <lineage>
        <taxon>Bacteria</taxon>
        <taxon>Bacillati</taxon>
        <taxon>Actinomycetota</taxon>
        <taxon>Actinomycetes</taxon>
        <taxon>Mycobacteriales</taxon>
        <taxon>Nocardiaceae</taxon>
        <taxon>Rhodococcus</taxon>
    </lineage>
</organism>
<dbReference type="PANTHER" id="PTHR43540">
    <property type="entry name" value="PEROXYUREIDOACRYLATE/UREIDOACRYLATE AMIDOHYDROLASE-RELATED"/>
    <property type="match status" value="1"/>
</dbReference>
<dbReference type="GO" id="GO:0016787">
    <property type="term" value="F:hydrolase activity"/>
    <property type="evidence" value="ECO:0007669"/>
    <property type="project" value="UniProtKB-KW"/>
</dbReference>
<dbReference type="CDD" id="cd00431">
    <property type="entry name" value="cysteine_hydrolases"/>
    <property type="match status" value="1"/>
</dbReference>
<keyword evidence="4" id="KW-1185">Reference proteome</keyword>
<sequence>MWRYGDAVSTLEERLDPWIAPHLTTSALLVVDTQRDFVDGGSSPIPGTTQVLPAIARLLEAYRAAGRPIVHIVRLYAGDDVDLVRRSAIASGAQMASPGTVGSQIVPEFGAPDLDPDLLLGGGLQQVAPAEVVLFKPRWSAFHRTELESHLRERGVDTVVVAGCNYPNCPRATIVDASERDLRVLIAADAISGVDDRHLEEAGRIGAVHATAAEIVAALG</sequence>
<accession>A0ABY2RMX0</accession>
<name>A0ABY2RMX0_9NOCA</name>
<evidence type="ECO:0000259" key="2">
    <source>
        <dbReference type="Pfam" id="PF00857"/>
    </source>
</evidence>
<dbReference type="InterPro" id="IPR050272">
    <property type="entry name" value="Isochorismatase-like_hydrls"/>
</dbReference>
<feature type="domain" description="Isochorismatase-like" evidence="2">
    <location>
        <begin position="26"/>
        <end position="200"/>
    </location>
</feature>
<dbReference type="SUPFAM" id="SSF52499">
    <property type="entry name" value="Isochorismatase-like hydrolases"/>
    <property type="match status" value="1"/>
</dbReference>
<dbReference type="Proteomes" id="UP000305109">
    <property type="component" value="Unassembled WGS sequence"/>
</dbReference>
<dbReference type="Pfam" id="PF00857">
    <property type="entry name" value="Isochorismatase"/>
    <property type="match status" value="1"/>
</dbReference>
<gene>
    <name evidence="3" type="ORF">FCG67_07670</name>
</gene>
<proteinExistence type="predicted"/>
<reference evidence="3 4" key="1">
    <citation type="submission" date="2019-04" db="EMBL/GenBank/DDBJ databases">
        <title>Rhodococcus oryzae sp. nov., a novel actinomycete isolated from rhizosphere soil of rice (Oryza sativa L.).</title>
        <authorList>
            <person name="Li C."/>
        </authorList>
    </citation>
    <scope>NUCLEOTIDE SEQUENCE [LARGE SCALE GENOMIC DNA]</scope>
    <source>
        <strain evidence="3 4">NEAU-CX67</strain>
    </source>
</reference>
<dbReference type="InterPro" id="IPR036380">
    <property type="entry name" value="Isochorismatase-like_sf"/>
</dbReference>
<keyword evidence="1 3" id="KW-0378">Hydrolase</keyword>